<dbReference type="PRINTS" id="PR00370">
    <property type="entry name" value="FMOXYGENASE"/>
</dbReference>
<dbReference type="OrthoDB" id="9790219at2"/>
<keyword evidence="5" id="KW-0812">Transmembrane</keyword>
<comment type="similarity">
    <text evidence="3">Belongs to the FMO family.</text>
</comment>
<dbReference type="PANTHER" id="PTHR23023">
    <property type="entry name" value="DIMETHYLANILINE MONOOXYGENASE"/>
    <property type="match status" value="1"/>
</dbReference>
<protein>
    <submittedName>
        <fullName evidence="13">Predicted flavoprotein CzcO associated with the cation diffusion facilitator CzcD</fullName>
    </submittedName>
</protein>
<keyword evidence="14" id="KW-1185">Reference proteome</keyword>
<keyword evidence="4" id="KW-0285">Flavoprotein</keyword>
<dbReference type="InterPro" id="IPR036188">
    <property type="entry name" value="FAD/NAD-bd_sf"/>
</dbReference>
<evidence type="ECO:0000313" key="13">
    <source>
        <dbReference type="EMBL" id="SDY57742.1"/>
    </source>
</evidence>
<dbReference type="RefSeq" id="WP_090414859.1">
    <property type="nucleotide sequence ID" value="NZ_FNOY01000044.1"/>
</dbReference>
<dbReference type="EMBL" id="FNOY01000044">
    <property type="protein sequence ID" value="SDY57742.1"/>
    <property type="molecule type" value="Genomic_DNA"/>
</dbReference>
<dbReference type="AlphaFoldDB" id="A0A1H3KZX1"/>
<dbReference type="InterPro" id="IPR050346">
    <property type="entry name" value="FMO-like"/>
</dbReference>
<keyword evidence="7" id="KW-0274">FAD</keyword>
<evidence type="ECO:0000256" key="9">
    <source>
        <dbReference type="ARBA" id="ARBA00022989"/>
    </source>
</evidence>
<dbReference type="InterPro" id="IPR020946">
    <property type="entry name" value="Flavin_mOase-like"/>
</dbReference>
<evidence type="ECO:0000256" key="11">
    <source>
        <dbReference type="ARBA" id="ARBA00023033"/>
    </source>
</evidence>
<dbReference type="GO" id="GO:0004499">
    <property type="term" value="F:N,N-dimethylaniline monooxygenase activity"/>
    <property type="evidence" value="ECO:0007669"/>
    <property type="project" value="InterPro"/>
</dbReference>
<evidence type="ECO:0000256" key="1">
    <source>
        <dbReference type="ARBA" id="ARBA00001974"/>
    </source>
</evidence>
<keyword evidence="9" id="KW-1133">Transmembrane helix</keyword>
<dbReference type="Pfam" id="PF00743">
    <property type="entry name" value="FMO-like"/>
    <property type="match status" value="1"/>
</dbReference>
<dbReference type="FunFam" id="3.50.50.60:FF:000159">
    <property type="entry name" value="Dimethylaniline monooxygenase [N-oxide-forming]"/>
    <property type="match status" value="1"/>
</dbReference>
<keyword evidence="11" id="KW-0503">Monooxygenase</keyword>
<evidence type="ECO:0000256" key="3">
    <source>
        <dbReference type="ARBA" id="ARBA00009183"/>
    </source>
</evidence>
<keyword evidence="10" id="KW-0560">Oxidoreductase</keyword>
<evidence type="ECO:0000313" key="14">
    <source>
        <dbReference type="Proteomes" id="UP000198640"/>
    </source>
</evidence>
<dbReference type="GO" id="GO:0050660">
    <property type="term" value="F:flavin adenine dinucleotide binding"/>
    <property type="evidence" value="ECO:0007669"/>
    <property type="project" value="InterPro"/>
</dbReference>
<organism evidence="13 14">
    <name type="scientific">Nitrosomonas halophila</name>
    <dbReference type="NCBI Taxonomy" id="44576"/>
    <lineage>
        <taxon>Bacteria</taxon>
        <taxon>Pseudomonadati</taxon>
        <taxon>Pseudomonadota</taxon>
        <taxon>Betaproteobacteria</taxon>
        <taxon>Nitrosomonadales</taxon>
        <taxon>Nitrosomonadaceae</taxon>
        <taxon>Nitrosomonas</taxon>
    </lineage>
</organism>
<reference evidence="13 14" key="1">
    <citation type="submission" date="2016-10" db="EMBL/GenBank/DDBJ databases">
        <authorList>
            <person name="de Groot N.N."/>
        </authorList>
    </citation>
    <scope>NUCLEOTIDE SEQUENCE [LARGE SCALE GENOMIC DNA]</scope>
    <source>
        <strain evidence="13 14">Nm1</strain>
    </source>
</reference>
<accession>A0A1H3KZX1</accession>
<evidence type="ECO:0000256" key="6">
    <source>
        <dbReference type="ARBA" id="ARBA00022824"/>
    </source>
</evidence>
<dbReference type="GO" id="GO:0050661">
    <property type="term" value="F:NADP binding"/>
    <property type="evidence" value="ECO:0007669"/>
    <property type="project" value="InterPro"/>
</dbReference>
<keyword evidence="8" id="KW-0521">NADP</keyword>
<dbReference type="Gene3D" id="3.50.50.60">
    <property type="entry name" value="FAD/NAD(P)-binding domain"/>
    <property type="match status" value="1"/>
</dbReference>
<evidence type="ECO:0000256" key="7">
    <source>
        <dbReference type="ARBA" id="ARBA00022827"/>
    </source>
</evidence>
<evidence type="ECO:0000256" key="5">
    <source>
        <dbReference type="ARBA" id="ARBA00022692"/>
    </source>
</evidence>
<evidence type="ECO:0000256" key="2">
    <source>
        <dbReference type="ARBA" id="ARBA00004389"/>
    </source>
</evidence>
<sequence>MKIAIIGAGCSGLTAIKNLAEAGLTDIVCYEKNSQIGGNWVYSAAPGHSSVSEATHIISSKAMSQLNDFPMPDDYPDYPSHQQILAYFQAYARHFQLNTFIRFNTTVLRVEKIENERWRLYLDDGTRPEFDYLLVANGHHSVPRHPDWQHHFAGKYMHAHDFKTSQGLEGKRVLMVGAGNSGCDCAVESSRVAARVDISLRSAQYIIPKFIMGRPTDAFAASFHWLPQVVQNWLQKLSLRIQIGRYRDYALPEPDFPPARAHPTINSTLFDRIRHGKVHPRPGIEKISGQRVHFVDGSAADYEVVIAATGYKISFPFFDRALIDWEQATQIPLYLRIFHPDHPSLFFVGLIQPQGAIWPLTDLQSQLIAQLLTHRIQLPSNWRELAIAEGKYWQQQFILHPRHALEVHYHRYRQQLLKLTRSPA</sequence>
<evidence type="ECO:0000256" key="12">
    <source>
        <dbReference type="ARBA" id="ARBA00023136"/>
    </source>
</evidence>
<dbReference type="PIRSF" id="PIRSF000332">
    <property type="entry name" value="FMO"/>
    <property type="match status" value="1"/>
</dbReference>
<evidence type="ECO:0000256" key="8">
    <source>
        <dbReference type="ARBA" id="ARBA00022857"/>
    </source>
</evidence>
<dbReference type="STRING" id="44576.SAMN05421881_104411"/>
<dbReference type="InterPro" id="IPR000960">
    <property type="entry name" value="Flavin_mOase"/>
</dbReference>
<keyword evidence="6" id="KW-0256">Endoplasmic reticulum</keyword>
<gene>
    <name evidence="13" type="ORF">SAMN05421881_104411</name>
</gene>
<evidence type="ECO:0000256" key="4">
    <source>
        <dbReference type="ARBA" id="ARBA00022630"/>
    </source>
</evidence>
<evidence type="ECO:0000256" key="10">
    <source>
        <dbReference type="ARBA" id="ARBA00023002"/>
    </source>
</evidence>
<dbReference type="Proteomes" id="UP000198640">
    <property type="component" value="Unassembled WGS sequence"/>
</dbReference>
<dbReference type="SUPFAM" id="SSF51905">
    <property type="entry name" value="FAD/NAD(P)-binding domain"/>
    <property type="match status" value="2"/>
</dbReference>
<comment type="subcellular location">
    <subcellularLocation>
        <location evidence="2">Endoplasmic reticulum membrane</location>
        <topology evidence="2">Single-pass membrane protein</topology>
    </subcellularLocation>
</comment>
<proteinExistence type="inferred from homology"/>
<name>A0A1H3KZX1_9PROT</name>
<comment type="cofactor">
    <cofactor evidence="1">
        <name>FAD</name>
        <dbReference type="ChEBI" id="CHEBI:57692"/>
    </cofactor>
</comment>
<keyword evidence="12" id="KW-0472">Membrane</keyword>